<accession>A0A1S7LIN4</accession>
<evidence type="ECO:0000313" key="1">
    <source>
        <dbReference type="EMBL" id="CRH05656.1"/>
    </source>
</evidence>
<dbReference type="EMBL" id="LO017727">
    <property type="protein sequence ID" value="CRH05656.1"/>
    <property type="molecule type" value="Genomic_DNA"/>
</dbReference>
<dbReference type="AlphaFoldDB" id="A0A1S7LIN4"/>
<protein>
    <submittedName>
        <fullName evidence="1">Uncharacterized protein</fullName>
    </submittedName>
</protein>
<sequence length="61" mass="6953">MSLWVMLMGASLYVKRAEQPAGHFVNVCIIDKNLYVVRQSCKRVHIKDAVCVCNIGKLHYC</sequence>
<gene>
    <name evidence="1" type="ORF">MAGMO_1467</name>
</gene>
<name>A0A1S7LIN4_MAGMO</name>
<reference evidence="1" key="1">
    <citation type="submission" date="2015-04" db="EMBL/GenBank/DDBJ databases">
        <authorList>
            <person name="Syromyatnikov M.Y."/>
            <person name="Popov V.N."/>
        </authorList>
    </citation>
    <scope>NUCLEOTIDE SEQUENCE</scope>
    <source>
        <strain evidence="1">MO-1</strain>
    </source>
</reference>
<proteinExistence type="predicted"/>
<organism evidence="1">
    <name type="scientific">Magnetococcus massalia (strain MO-1)</name>
    <dbReference type="NCBI Taxonomy" id="451514"/>
    <lineage>
        <taxon>Bacteria</taxon>
        <taxon>Pseudomonadati</taxon>
        <taxon>Pseudomonadota</taxon>
        <taxon>Magnetococcia</taxon>
        <taxon>Magnetococcales</taxon>
        <taxon>Magnetococcaceae</taxon>
        <taxon>Magnetococcus</taxon>
    </lineage>
</organism>